<evidence type="ECO:0000259" key="2">
    <source>
        <dbReference type="SMART" id="SM00382"/>
    </source>
</evidence>
<evidence type="ECO:0000313" key="3">
    <source>
        <dbReference type="EMBL" id="ONH23982.1"/>
    </source>
</evidence>
<protein>
    <recommendedName>
        <fullName evidence="2">AAA+ ATPase domain-containing protein</fullName>
    </recommendedName>
</protein>
<organism evidence="3 4">
    <name type="scientific">Pseudofrankia asymbiotica</name>
    <dbReference type="NCBI Taxonomy" id="1834516"/>
    <lineage>
        <taxon>Bacteria</taxon>
        <taxon>Bacillati</taxon>
        <taxon>Actinomycetota</taxon>
        <taxon>Actinomycetes</taxon>
        <taxon>Frankiales</taxon>
        <taxon>Frankiaceae</taxon>
        <taxon>Pseudofrankia</taxon>
    </lineage>
</organism>
<dbReference type="EMBL" id="MOMC01000076">
    <property type="protein sequence ID" value="ONH23982.1"/>
    <property type="molecule type" value="Genomic_DNA"/>
</dbReference>
<feature type="compositionally biased region" description="Low complexity" evidence="1">
    <location>
        <begin position="217"/>
        <end position="226"/>
    </location>
</feature>
<feature type="domain" description="AAA+ ATPase" evidence="2">
    <location>
        <begin position="69"/>
        <end position="191"/>
    </location>
</feature>
<dbReference type="Pfam" id="PF13671">
    <property type="entry name" value="AAA_33"/>
    <property type="match status" value="1"/>
</dbReference>
<dbReference type="STRING" id="1834516.BL253_31375"/>
<proteinExistence type="predicted"/>
<accession>A0A1V2I2W4</accession>
<feature type="region of interest" description="Disordered" evidence="1">
    <location>
        <begin position="190"/>
        <end position="226"/>
    </location>
</feature>
<gene>
    <name evidence="3" type="ORF">BL253_31375</name>
</gene>
<evidence type="ECO:0000256" key="1">
    <source>
        <dbReference type="SAM" id="MobiDB-lite"/>
    </source>
</evidence>
<comment type="caution">
    <text evidence="3">The sequence shown here is derived from an EMBL/GenBank/DDBJ whole genome shotgun (WGS) entry which is preliminary data.</text>
</comment>
<sequence length="297" mass="30430">MRVADGGRHVLAADGLSAFTLRADGTVDWHLCGEPHTAETDYLVATVVPWALARRPDTEVLHAATLVSPAGALLLCGPSGAGKSTLAAALHHRIGWPLLGDDSAVLRLADDEDPGPLGARPSGGASQHSPRRARVLSCSREVRLWDESSRLLGLGAGIPLPHYGAKSRHVVAGNADRPVPVAAVVRIDPPDGSRARAGAGTPVDMTDAAGAAGAGEDGASAPSSPVAVAPLRPAEGLLVLRAGLVRTSGMTVGRAAVEFRFLTQWAQGVTFASLAYQHTPAALDDAVRFMAAFAAAA</sequence>
<reference evidence="4" key="1">
    <citation type="submission" date="2016-10" db="EMBL/GenBank/DDBJ databases">
        <title>Frankia sp. NRRL B-16386 Genome sequencing.</title>
        <authorList>
            <person name="Ghodhbane-Gtari F."/>
            <person name="Swanson E."/>
            <person name="Gueddou A."/>
            <person name="Hezbri K."/>
            <person name="Ktari K."/>
            <person name="Nouioui I."/>
            <person name="Morris K."/>
            <person name="Simpson S."/>
            <person name="Abebe-Akele F."/>
            <person name="Thomas K."/>
            <person name="Gtari M."/>
            <person name="Tisa L.S."/>
        </authorList>
    </citation>
    <scope>NUCLEOTIDE SEQUENCE [LARGE SCALE GENOMIC DNA]</scope>
    <source>
        <strain evidence="4">NRRL B-16386</strain>
    </source>
</reference>
<dbReference type="InterPro" id="IPR027417">
    <property type="entry name" value="P-loop_NTPase"/>
</dbReference>
<feature type="region of interest" description="Disordered" evidence="1">
    <location>
        <begin position="109"/>
        <end position="134"/>
    </location>
</feature>
<dbReference type="SUPFAM" id="SSF53795">
    <property type="entry name" value="PEP carboxykinase-like"/>
    <property type="match status" value="1"/>
</dbReference>
<dbReference type="Proteomes" id="UP000188929">
    <property type="component" value="Unassembled WGS sequence"/>
</dbReference>
<dbReference type="InterPro" id="IPR003593">
    <property type="entry name" value="AAA+_ATPase"/>
</dbReference>
<keyword evidence="4" id="KW-1185">Reference proteome</keyword>
<name>A0A1V2I2W4_9ACTN</name>
<dbReference type="Gene3D" id="3.40.50.300">
    <property type="entry name" value="P-loop containing nucleotide triphosphate hydrolases"/>
    <property type="match status" value="1"/>
</dbReference>
<dbReference type="SMART" id="SM00382">
    <property type="entry name" value="AAA"/>
    <property type="match status" value="1"/>
</dbReference>
<dbReference type="AlphaFoldDB" id="A0A1V2I2W4"/>
<evidence type="ECO:0000313" key="4">
    <source>
        <dbReference type="Proteomes" id="UP000188929"/>
    </source>
</evidence>